<feature type="domain" description="GFO/IDH/MocA-like oxidoreductase" evidence="2">
    <location>
        <begin position="132"/>
        <end position="227"/>
    </location>
</feature>
<sequence length="429" mass="48531">MIKVAVLGLGSRGKNYGSHLSKVEGVKIVSVCDKYQAKIDKVKGAWGVPDGACFTDDKAFFAQGKVADLMVIATQDRDHYGHAMQALELGYNLLLEKPVSPNIEECLAIEKKAREKGAKVLVCHVLRYASYYRRIKEIVDSGALGKIMLIKHDEDIAYWHFAHSYVRGNWRREDETSPMLLAKCCHDLDLLYWFTGSKYKSVSCLGGLYHFRKENAPEGCADNCFDCKYNKTCIYDCSYQYVGRNKGPFKGIHKFPWGTYAFSISRKKKDILEALKNDPRGKMWARCVYKCDNDVADLQTLQMETEDGTQIVMTVNAFNEHDHRHTEIRGTKGELYADDTGSVIKLKLFDKCTKRIVVNIIPVIKGHYGGDEGVIKAAIGLLKGVGENEQQYTWIRDTVESHRLVTAAEISRKQGGRRVEMSEIPDIEE</sequence>
<dbReference type="PANTHER" id="PTHR43377">
    <property type="entry name" value="BILIVERDIN REDUCTASE A"/>
    <property type="match status" value="1"/>
</dbReference>
<dbReference type="InterPro" id="IPR000683">
    <property type="entry name" value="Gfo/Idh/MocA-like_OxRdtase_N"/>
</dbReference>
<dbReference type="GO" id="GO:0000166">
    <property type="term" value="F:nucleotide binding"/>
    <property type="evidence" value="ECO:0007669"/>
    <property type="project" value="InterPro"/>
</dbReference>
<proteinExistence type="predicted"/>
<dbReference type="Pfam" id="PF22725">
    <property type="entry name" value="GFO_IDH_MocA_C3"/>
    <property type="match status" value="1"/>
</dbReference>
<dbReference type="SUPFAM" id="SSF55347">
    <property type="entry name" value="Glyceraldehyde-3-phosphate dehydrogenase-like, C-terminal domain"/>
    <property type="match status" value="1"/>
</dbReference>
<dbReference type="Pfam" id="PF01408">
    <property type="entry name" value="GFO_IDH_MocA"/>
    <property type="match status" value="1"/>
</dbReference>
<dbReference type="Gene3D" id="3.30.360.10">
    <property type="entry name" value="Dihydrodipicolinate Reductase, domain 2"/>
    <property type="match status" value="1"/>
</dbReference>
<dbReference type="EMBL" id="DVNJ01000018">
    <property type="protein sequence ID" value="HIU62809.1"/>
    <property type="molecule type" value="Genomic_DNA"/>
</dbReference>
<evidence type="ECO:0000259" key="2">
    <source>
        <dbReference type="Pfam" id="PF22725"/>
    </source>
</evidence>
<accession>A0A9D1SJJ1</accession>
<reference evidence="3" key="1">
    <citation type="submission" date="2020-10" db="EMBL/GenBank/DDBJ databases">
        <authorList>
            <person name="Gilroy R."/>
        </authorList>
    </citation>
    <scope>NUCLEOTIDE SEQUENCE</scope>
    <source>
        <strain evidence="3">9366</strain>
    </source>
</reference>
<dbReference type="SUPFAM" id="SSF51735">
    <property type="entry name" value="NAD(P)-binding Rossmann-fold domains"/>
    <property type="match status" value="1"/>
</dbReference>
<dbReference type="PANTHER" id="PTHR43377:SF2">
    <property type="entry name" value="BINDING ROSSMANN FOLD OXIDOREDUCTASE, PUTATIVE (AFU_ORTHOLOGUE AFUA_4G00560)-RELATED"/>
    <property type="match status" value="1"/>
</dbReference>
<dbReference type="InterPro" id="IPR051450">
    <property type="entry name" value="Gfo/Idh/MocA_Oxidoreductases"/>
</dbReference>
<name>A0A9D1SJJ1_9FIRM</name>
<protein>
    <submittedName>
        <fullName evidence="3">Gfo/Idh/MocA family oxidoreductase</fullName>
    </submittedName>
</protein>
<evidence type="ECO:0000259" key="1">
    <source>
        <dbReference type="Pfam" id="PF01408"/>
    </source>
</evidence>
<organism evidence="3 4">
    <name type="scientific">Candidatus Caccalectryoclostridium excrementigallinarum</name>
    <dbReference type="NCBI Taxonomy" id="2840710"/>
    <lineage>
        <taxon>Bacteria</taxon>
        <taxon>Bacillati</taxon>
        <taxon>Bacillota</taxon>
        <taxon>Clostridia</taxon>
        <taxon>Christensenellales</taxon>
        <taxon>Christensenellaceae</taxon>
        <taxon>Christensenellaceae incertae sedis</taxon>
        <taxon>Candidatus Caccalectryoclostridium</taxon>
    </lineage>
</organism>
<evidence type="ECO:0000313" key="3">
    <source>
        <dbReference type="EMBL" id="HIU62809.1"/>
    </source>
</evidence>
<evidence type="ECO:0000313" key="4">
    <source>
        <dbReference type="Proteomes" id="UP000824145"/>
    </source>
</evidence>
<dbReference type="Proteomes" id="UP000824145">
    <property type="component" value="Unassembled WGS sequence"/>
</dbReference>
<comment type="caution">
    <text evidence="3">The sequence shown here is derived from an EMBL/GenBank/DDBJ whole genome shotgun (WGS) entry which is preliminary data.</text>
</comment>
<dbReference type="AlphaFoldDB" id="A0A9D1SJJ1"/>
<gene>
    <name evidence="3" type="ORF">IAB07_03455</name>
</gene>
<feature type="domain" description="Gfo/Idh/MocA-like oxidoreductase N-terminal" evidence="1">
    <location>
        <begin position="2"/>
        <end position="123"/>
    </location>
</feature>
<reference evidence="3" key="2">
    <citation type="journal article" date="2021" name="PeerJ">
        <title>Extensive microbial diversity within the chicken gut microbiome revealed by metagenomics and culture.</title>
        <authorList>
            <person name="Gilroy R."/>
            <person name="Ravi A."/>
            <person name="Getino M."/>
            <person name="Pursley I."/>
            <person name="Horton D.L."/>
            <person name="Alikhan N.F."/>
            <person name="Baker D."/>
            <person name="Gharbi K."/>
            <person name="Hall N."/>
            <person name="Watson M."/>
            <person name="Adriaenssens E.M."/>
            <person name="Foster-Nyarko E."/>
            <person name="Jarju S."/>
            <person name="Secka A."/>
            <person name="Antonio M."/>
            <person name="Oren A."/>
            <person name="Chaudhuri R.R."/>
            <person name="La Ragione R."/>
            <person name="Hildebrand F."/>
            <person name="Pallen M.J."/>
        </authorList>
    </citation>
    <scope>NUCLEOTIDE SEQUENCE</scope>
    <source>
        <strain evidence="3">9366</strain>
    </source>
</reference>
<dbReference type="InterPro" id="IPR036291">
    <property type="entry name" value="NAD(P)-bd_dom_sf"/>
</dbReference>
<dbReference type="InterPro" id="IPR055170">
    <property type="entry name" value="GFO_IDH_MocA-like_dom"/>
</dbReference>
<dbReference type="Gene3D" id="3.40.50.720">
    <property type="entry name" value="NAD(P)-binding Rossmann-like Domain"/>
    <property type="match status" value="1"/>
</dbReference>